<protein>
    <submittedName>
        <fullName evidence="1">Uncharacterized protein</fullName>
    </submittedName>
</protein>
<proteinExistence type="predicted"/>
<evidence type="ECO:0000313" key="1">
    <source>
        <dbReference type="EMBL" id="MCD7470338.1"/>
    </source>
</evidence>
<dbReference type="EMBL" id="JACEIK010001551">
    <property type="protein sequence ID" value="MCD7470338.1"/>
    <property type="molecule type" value="Genomic_DNA"/>
</dbReference>
<accession>A0ABS8TGR6</accession>
<reference evidence="1 2" key="1">
    <citation type="journal article" date="2021" name="BMC Genomics">
        <title>Datura genome reveals duplications of psychoactive alkaloid biosynthetic genes and high mutation rate following tissue culture.</title>
        <authorList>
            <person name="Rajewski A."/>
            <person name="Carter-House D."/>
            <person name="Stajich J."/>
            <person name="Litt A."/>
        </authorList>
    </citation>
    <scope>NUCLEOTIDE SEQUENCE [LARGE SCALE GENOMIC DNA]</scope>
    <source>
        <strain evidence="1">AR-01</strain>
    </source>
</reference>
<organism evidence="1 2">
    <name type="scientific">Datura stramonium</name>
    <name type="common">Jimsonweed</name>
    <name type="synonym">Common thornapple</name>
    <dbReference type="NCBI Taxonomy" id="4076"/>
    <lineage>
        <taxon>Eukaryota</taxon>
        <taxon>Viridiplantae</taxon>
        <taxon>Streptophyta</taxon>
        <taxon>Embryophyta</taxon>
        <taxon>Tracheophyta</taxon>
        <taxon>Spermatophyta</taxon>
        <taxon>Magnoliopsida</taxon>
        <taxon>eudicotyledons</taxon>
        <taxon>Gunneridae</taxon>
        <taxon>Pentapetalae</taxon>
        <taxon>asterids</taxon>
        <taxon>lamiids</taxon>
        <taxon>Solanales</taxon>
        <taxon>Solanaceae</taxon>
        <taxon>Solanoideae</taxon>
        <taxon>Datureae</taxon>
        <taxon>Datura</taxon>
    </lineage>
</organism>
<gene>
    <name evidence="1" type="ORF">HAX54_010114</name>
</gene>
<comment type="caution">
    <text evidence="1">The sequence shown here is derived from an EMBL/GenBank/DDBJ whole genome shotgun (WGS) entry which is preliminary data.</text>
</comment>
<keyword evidence="2" id="KW-1185">Reference proteome</keyword>
<dbReference type="Proteomes" id="UP000823775">
    <property type="component" value="Unassembled WGS sequence"/>
</dbReference>
<name>A0ABS8TGR6_DATST</name>
<evidence type="ECO:0000313" key="2">
    <source>
        <dbReference type="Proteomes" id="UP000823775"/>
    </source>
</evidence>
<sequence>MKFCPLSSYGNQGVNMVIFDEEYDMQGTIIPVGNTEVLATTSLVAPFITAVPWDYQVESNTKMINTVIAHGMTKSGRCYVLDNLKKPAPGREQNQKRNVTDAEIAEFWNADQGLLSRRTVEKETGQDIHYVLADELGSSLECSS</sequence>